<dbReference type="PANTHER" id="PTHR23135:SF4">
    <property type="entry name" value="UDP-N-ACETYLMURAMOYL-L-ALANYL-D-GLUTAMATE--2,6-DIAMINOPIMELATE LIGASE MURE HOMOLOG, CHLOROPLASTIC"/>
    <property type="match status" value="1"/>
</dbReference>
<dbReference type="STRING" id="36849.OXPF_39950"/>
<comment type="caution">
    <text evidence="3">The sequence shown here is derived from an EMBL/GenBank/DDBJ whole genome shotgun (WGS) entry which is preliminary data.</text>
</comment>
<dbReference type="EC" id="6.3.2.7" evidence="3"/>
<keyword evidence="4" id="KW-1185">Reference proteome</keyword>
<accession>A0A0P8WJA4</accession>
<dbReference type="GO" id="GO:0047482">
    <property type="term" value="F:UDP-N-acetylmuramoyl-L-alanyl-D-glutamate-L-lysine ligase activity"/>
    <property type="evidence" value="ECO:0007669"/>
    <property type="project" value="UniProtKB-EC"/>
</dbReference>
<protein>
    <submittedName>
        <fullName evidence="3">UDP-N-acetylmuramoyl-L-alanyl-D-glutamate--2, 6-diaminopimelate ligase</fullName>
        <ecNumber evidence="3">6.3.2.13</ecNumber>
        <ecNumber evidence="3">6.3.2.7</ecNumber>
    </submittedName>
</protein>
<gene>
    <name evidence="3" type="primary">murE_2</name>
    <name evidence="3" type="ORF">OXPF_39950</name>
</gene>
<dbReference type="GO" id="GO:0005524">
    <property type="term" value="F:ATP binding"/>
    <property type="evidence" value="ECO:0007669"/>
    <property type="project" value="InterPro"/>
</dbReference>
<name>A0A0P8WJA4_9CLOT</name>
<dbReference type="SUPFAM" id="SSF53623">
    <property type="entry name" value="MurD-like peptide ligases, catalytic domain"/>
    <property type="match status" value="1"/>
</dbReference>
<dbReference type="InterPro" id="IPR013221">
    <property type="entry name" value="Mur_ligase_cen"/>
</dbReference>
<evidence type="ECO:0000256" key="1">
    <source>
        <dbReference type="ARBA" id="ARBA00004752"/>
    </source>
</evidence>
<dbReference type="Proteomes" id="UP000050326">
    <property type="component" value="Unassembled WGS sequence"/>
</dbReference>
<dbReference type="EMBL" id="LKET01000068">
    <property type="protein sequence ID" value="KPU42211.1"/>
    <property type="molecule type" value="Genomic_DNA"/>
</dbReference>
<dbReference type="PANTHER" id="PTHR23135">
    <property type="entry name" value="MUR LIGASE FAMILY MEMBER"/>
    <property type="match status" value="1"/>
</dbReference>
<reference evidence="3 4" key="1">
    <citation type="submission" date="2015-09" db="EMBL/GenBank/DDBJ databases">
        <title>Genome sequence of Oxobacter pfennigii DSM 3222.</title>
        <authorList>
            <person name="Poehlein A."/>
            <person name="Bengelsdorf F.R."/>
            <person name="Schiel-Bengelsdorf B."/>
            <person name="Duerre P."/>
            <person name="Daniel R."/>
        </authorList>
    </citation>
    <scope>NUCLEOTIDE SEQUENCE [LARGE SCALE GENOMIC DNA]</scope>
    <source>
        <strain evidence="3 4">DSM 3222</strain>
    </source>
</reference>
<sequence length="430" mass="48742">MCNNKTRASFQGALALPWNKKIHTVYSNNIKTARGVLILSLNTNKRIITIGIFGSNGKTSTCNLLSRIFNSTGVSIATINDKKQASSQRIMTNIELYKRLIKLEYNDIIILEINDELLKCHEIYDIRFDILINCGISEDSYEYSAEGMDKIKRLINSLHNSKILILNTDDDIWKNNMFFNDTYLITYGLGSKSTVTASSIDYGDKLEFCYCLQRSISTLNGKEIEPMEIPVTLKAVGQHNVYNGMAAVTSALFCGISPDNIRSIMDGNLKITSGVRTIYSNNDFKVVDNLCDTLLGFETGFEAIQNISYEKMHLCFNFNSENNAPKEKLLGSIGAWIQTLKIKNISIFKYNLDSDDLDLIKLWGESFLKNDVDILLWEATEYSIEKIIGLLETNDLLAFFCSNHLDVLREKLTEILDKRILDRNSLIKNL</sequence>
<feature type="domain" description="Mur ligase central" evidence="2">
    <location>
        <begin position="54"/>
        <end position="250"/>
    </location>
</feature>
<dbReference type="Gene3D" id="3.40.1190.10">
    <property type="entry name" value="Mur-like, catalytic domain"/>
    <property type="match status" value="1"/>
</dbReference>
<comment type="pathway">
    <text evidence="1">Cell wall biogenesis; peptidoglycan biosynthesis.</text>
</comment>
<evidence type="ECO:0000313" key="3">
    <source>
        <dbReference type="EMBL" id="KPU42211.1"/>
    </source>
</evidence>
<dbReference type="Pfam" id="PF08245">
    <property type="entry name" value="Mur_ligase_M"/>
    <property type="match status" value="1"/>
</dbReference>
<keyword evidence="3" id="KW-0436">Ligase</keyword>
<dbReference type="GO" id="GO:0008765">
    <property type="term" value="F:UDP-N-acetylmuramoylalanyl-D-glutamate-2,6-diaminopimelate ligase activity"/>
    <property type="evidence" value="ECO:0007669"/>
    <property type="project" value="UniProtKB-EC"/>
</dbReference>
<evidence type="ECO:0000313" key="4">
    <source>
        <dbReference type="Proteomes" id="UP000050326"/>
    </source>
</evidence>
<evidence type="ECO:0000259" key="2">
    <source>
        <dbReference type="Pfam" id="PF08245"/>
    </source>
</evidence>
<dbReference type="InterPro" id="IPR036565">
    <property type="entry name" value="Mur-like_cat_sf"/>
</dbReference>
<proteinExistence type="predicted"/>
<organism evidence="3 4">
    <name type="scientific">Oxobacter pfennigii</name>
    <dbReference type="NCBI Taxonomy" id="36849"/>
    <lineage>
        <taxon>Bacteria</taxon>
        <taxon>Bacillati</taxon>
        <taxon>Bacillota</taxon>
        <taxon>Clostridia</taxon>
        <taxon>Eubacteriales</taxon>
        <taxon>Clostridiaceae</taxon>
        <taxon>Oxobacter</taxon>
    </lineage>
</organism>
<dbReference type="AlphaFoldDB" id="A0A0P8WJA4"/>
<dbReference type="EC" id="6.3.2.13" evidence="3"/>